<keyword evidence="10" id="KW-1185">Reference proteome</keyword>
<comment type="similarity">
    <text evidence="8">Belongs to the insect chemoreceptor superfamily. Gustatory receptor (GR) family.</text>
</comment>
<evidence type="ECO:0000313" key="9">
    <source>
        <dbReference type="EMBL" id="CAH1394491.1"/>
    </source>
</evidence>
<keyword evidence="4 8" id="KW-1133">Transmembrane helix</keyword>
<keyword evidence="2 8" id="KW-1003">Cell membrane</keyword>
<dbReference type="InterPro" id="IPR013604">
    <property type="entry name" value="7TM_chemorcpt"/>
</dbReference>
<organism evidence="9 10">
    <name type="scientific">Nezara viridula</name>
    <name type="common">Southern green stink bug</name>
    <name type="synonym">Cimex viridulus</name>
    <dbReference type="NCBI Taxonomy" id="85310"/>
    <lineage>
        <taxon>Eukaryota</taxon>
        <taxon>Metazoa</taxon>
        <taxon>Ecdysozoa</taxon>
        <taxon>Arthropoda</taxon>
        <taxon>Hexapoda</taxon>
        <taxon>Insecta</taxon>
        <taxon>Pterygota</taxon>
        <taxon>Neoptera</taxon>
        <taxon>Paraneoptera</taxon>
        <taxon>Hemiptera</taxon>
        <taxon>Heteroptera</taxon>
        <taxon>Panheteroptera</taxon>
        <taxon>Pentatomomorpha</taxon>
        <taxon>Pentatomoidea</taxon>
        <taxon>Pentatomidae</taxon>
        <taxon>Pentatominae</taxon>
        <taxon>Nezara</taxon>
    </lineage>
</organism>
<dbReference type="Proteomes" id="UP001152798">
    <property type="component" value="Chromosome 3"/>
</dbReference>
<evidence type="ECO:0000256" key="8">
    <source>
        <dbReference type="RuleBase" id="RU363108"/>
    </source>
</evidence>
<dbReference type="GO" id="GO:0043025">
    <property type="term" value="C:neuronal cell body"/>
    <property type="evidence" value="ECO:0007669"/>
    <property type="project" value="TreeGrafter"/>
</dbReference>
<protein>
    <recommendedName>
        <fullName evidence="8">Gustatory receptor</fullName>
    </recommendedName>
</protein>
<dbReference type="GO" id="GO:0007635">
    <property type="term" value="P:chemosensory behavior"/>
    <property type="evidence" value="ECO:0007669"/>
    <property type="project" value="TreeGrafter"/>
</dbReference>
<dbReference type="AlphaFoldDB" id="A0A9P0EHZ1"/>
<dbReference type="GO" id="GO:0030424">
    <property type="term" value="C:axon"/>
    <property type="evidence" value="ECO:0007669"/>
    <property type="project" value="TreeGrafter"/>
</dbReference>
<evidence type="ECO:0000256" key="7">
    <source>
        <dbReference type="ARBA" id="ARBA00023224"/>
    </source>
</evidence>
<reference evidence="9" key="1">
    <citation type="submission" date="2022-01" db="EMBL/GenBank/DDBJ databases">
        <authorList>
            <person name="King R."/>
        </authorList>
    </citation>
    <scope>NUCLEOTIDE SEQUENCE</scope>
</reference>
<evidence type="ECO:0000256" key="2">
    <source>
        <dbReference type="ARBA" id="ARBA00022475"/>
    </source>
</evidence>
<dbReference type="GO" id="GO:0005886">
    <property type="term" value="C:plasma membrane"/>
    <property type="evidence" value="ECO:0007669"/>
    <property type="project" value="UniProtKB-SubCell"/>
</dbReference>
<feature type="transmembrane region" description="Helical" evidence="8">
    <location>
        <begin position="201"/>
        <end position="220"/>
    </location>
</feature>
<dbReference type="PANTHER" id="PTHR21143">
    <property type="entry name" value="INVERTEBRATE GUSTATORY RECEPTOR"/>
    <property type="match status" value="1"/>
</dbReference>
<evidence type="ECO:0000256" key="1">
    <source>
        <dbReference type="ARBA" id="ARBA00004651"/>
    </source>
</evidence>
<dbReference type="GO" id="GO:0008049">
    <property type="term" value="P:male courtship behavior"/>
    <property type="evidence" value="ECO:0007669"/>
    <property type="project" value="TreeGrafter"/>
</dbReference>
<accession>A0A9P0EHZ1</accession>
<feature type="transmembrane region" description="Helical" evidence="8">
    <location>
        <begin position="15"/>
        <end position="34"/>
    </location>
</feature>
<dbReference type="GO" id="GO:0030425">
    <property type="term" value="C:dendrite"/>
    <property type="evidence" value="ECO:0007669"/>
    <property type="project" value="TreeGrafter"/>
</dbReference>
<name>A0A9P0EHZ1_NEZVI</name>
<dbReference type="Pfam" id="PF08395">
    <property type="entry name" value="7tm_7"/>
    <property type="match status" value="1"/>
</dbReference>
<evidence type="ECO:0000313" key="10">
    <source>
        <dbReference type="Proteomes" id="UP001152798"/>
    </source>
</evidence>
<feature type="transmembrane region" description="Helical" evidence="8">
    <location>
        <begin position="54"/>
        <end position="74"/>
    </location>
</feature>
<dbReference type="PANTHER" id="PTHR21143:SF133">
    <property type="entry name" value="GUSTATORY AND PHEROMONE RECEPTOR 32A-RELATED"/>
    <property type="match status" value="1"/>
</dbReference>
<dbReference type="GO" id="GO:0007165">
    <property type="term" value="P:signal transduction"/>
    <property type="evidence" value="ECO:0007669"/>
    <property type="project" value="UniProtKB-KW"/>
</dbReference>
<keyword evidence="6 8" id="KW-0675">Receptor</keyword>
<keyword evidence="3 8" id="KW-0812">Transmembrane</keyword>
<dbReference type="OrthoDB" id="6366728at2759"/>
<comment type="subcellular location">
    <subcellularLocation>
        <location evidence="1 8">Cell membrane</location>
        <topology evidence="1 8">Multi-pass membrane protein</topology>
    </subcellularLocation>
</comment>
<keyword evidence="5 8" id="KW-0472">Membrane</keyword>
<dbReference type="EMBL" id="OV725079">
    <property type="protein sequence ID" value="CAH1394491.1"/>
    <property type="molecule type" value="Genomic_DNA"/>
</dbReference>
<proteinExistence type="inferred from homology"/>
<feature type="transmembrane region" description="Helical" evidence="8">
    <location>
        <begin position="135"/>
        <end position="152"/>
    </location>
</feature>
<dbReference type="GO" id="GO:0050909">
    <property type="term" value="P:sensory perception of taste"/>
    <property type="evidence" value="ECO:0007669"/>
    <property type="project" value="InterPro"/>
</dbReference>
<evidence type="ECO:0000256" key="3">
    <source>
        <dbReference type="ARBA" id="ARBA00022692"/>
    </source>
</evidence>
<sequence>MERKCFCIKLPRTDVMHTILAIVFTIAYIVVAAFESQNHVDNIKMNVNAYFSFGHYTDIITASFPAISNLCLLIKRNKLSKVAQDIININESSGMQGTSCNSKKWHCVFVLVLLLEYLYELGNEGFIMLLTPSDYTFYPSIFLIWLVLRQFADRFSILRFYYGQLLDLLNIPWVDKEKLVKYHEVLGCCSTTLWECYALQMTIFVVFSFVLSVSYLYLVIDSYLRSGTLTAYHYVYLFWPIMYCFFIWLIVYSCAETKNMAKKFDKKLSQLIMNDVTNKLINNKRIMHHYKVKFKDFSAMGFFNFDYPLLFSMVSTATTYIVILVQFSGRDDSQ</sequence>
<feature type="transmembrane region" description="Helical" evidence="8">
    <location>
        <begin position="105"/>
        <end position="123"/>
    </location>
</feature>
<comment type="function">
    <text evidence="8">Gustatory receptor which mediates acceptance or avoidance behavior, depending on its substrates.</text>
</comment>
<evidence type="ECO:0000256" key="5">
    <source>
        <dbReference type="ARBA" id="ARBA00023136"/>
    </source>
</evidence>
<gene>
    <name evidence="9" type="ORF">NEZAVI_LOCUS4988</name>
</gene>
<evidence type="ECO:0000256" key="4">
    <source>
        <dbReference type="ARBA" id="ARBA00022989"/>
    </source>
</evidence>
<evidence type="ECO:0000256" key="6">
    <source>
        <dbReference type="ARBA" id="ARBA00023170"/>
    </source>
</evidence>
<keyword evidence="7 8" id="KW-0807">Transducer</keyword>
<feature type="transmembrane region" description="Helical" evidence="8">
    <location>
        <begin position="307"/>
        <end position="327"/>
    </location>
</feature>
<feature type="transmembrane region" description="Helical" evidence="8">
    <location>
        <begin position="232"/>
        <end position="255"/>
    </location>
</feature>